<organism evidence="1 2">
    <name type="scientific">Hibiscus sabdariffa</name>
    <name type="common">roselle</name>
    <dbReference type="NCBI Taxonomy" id="183260"/>
    <lineage>
        <taxon>Eukaryota</taxon>
        <taxon>Viridiplantae</taxon>
        <taxon>Streptophyta</taxon>
        <taxon>Embryophyta</taxon>
        <taxon>Tracheophyta</taxon>
        <taxon>Spermatophyta</taxon>
        <taxon>Magnoliopsida</taxon>
        <taxon>eudicotyledons</taxon>
        <taxon>Gunneridae</taxon>
        <taxon>Pentapetalae</taxon>
        <taxon>rosids</taxon>
        <taxon>malvids</taxon>
        <taxon>Malvales</taxon>
        <taxon>Malvaceae</taxon>
        <taxon>Malvoideae</taxon>
        <taxon>Hibiscus</taxon>
    </lineage>
</organism>
<gene>
    <name evidence="1" type="ORF">V6N11_010420</name>
</gene>
<keyword evidence="2" id="KW-1185">Reference proteome</keyword>
<dbReference type="EMBL" id="JBBPBN010000016">
    <property type="protein sequence ID" value="KAK9020396.1"/>
    <property type="molecule type" value="Genomic_DNA"/>
</dbReference>
<reference evidence="1 2" key="1">
    <citation type="journal article" date="2024" name="G3 (Bethesda)">
        <title>Genome assembly of Hibiscus sabdariffa L. provides insights into metabolisms of medicinal natural products.</title>
        <authorList>
            <person name="Kim T."/>
        </authorList>
    </citation>
    <scope>NUCLEOTIDE SEQUENCE [LARGE SCALE GENOMIC DNA]</scope>
    <source>
        <strain evidence="1">TK-2024</strain>
        <tissue evidence="1">Old leaves</tissue>
    </source>
</reference>
<proteinExistence type="predicted"/>
<evidence type="ECO:0000313" key="2">
    <source>
        <dbReference type="Proteomes" id="UP001396334"/>
    </source>
</evidence>
<evidence type="ECO:0000313" key="1">
    <source>
        <dbReference type="EMBL" id="KAK9020396.1"/>
    </source>
</evidence>
<sequence length="104" mass="11986">MPQPHSWFPLQGYEMPLHSLRSMFQEHGDASTQFSLVSPRVFRYPNPIHGCHSKGIRCLCIPRTDVPRKRICPNQFTLVSPRVLRCLNPTQNCHSKGMRCLCIP</sequence>
<protein>
    <submittedName>
        <fullName evidence="1">Uncharacterized protein</fullName>
    </submittedName>
</protein>
<name>A0ABR2S589_9ROSI</name>
<accession>A0ABR2S589</accession>
<comment type="caution">
    <text evidence="1">The sequence shown here is derived from an EMBL/GenBank/DDBJ whole genome shotgun (WGS) entry which is preliminary data.</text>
</comment>
<dbReference type="Proteomes" id="UP001396334">
    <property type="component" value="Unassembled WGS sequence"/>
</dbReference>